<evidence type="ECO:0000313" key="1">
    <source>
        <dbReference type="EMBL" id="CAG8809381.1"/>
    </source>
</evidence>
<dbReference type="EMBL" id="CAJVQB010026838">
    <property type="protein sequence ID" value="CAG8809381.1"/>
    <property type="molecule type" value="Genomic_DNA"/>
</dbReference>
<protein>
    <submittedName>
        <fullName evidence="1">4926_t:CDS:1</fullName>
    </submittedName>
</protein>
<gene>
    <name evidence="1" type="ORF">GMARGA_LOCUS24876</name>
</gene>
<organism evidence="1 2">
    <name type="scientific">Gigaspora margarita</name>
    <dbReference type="NCBI Taxonomy" id="4874"/>
    <lineage>
        <taxon>Eukaryota</taxon>
        <taxon>Fungi</taxon>
        <taxon>Fungi incertae sedis</taxon>
        <taxon>Mucoromycota</taxon>
        <taxon>Glomeromycotina</taxon>
        <taxon>Glomeromycetes</taxon>
        <taxon>Diversisporales</taxon>
        <taxon>Gigasporaceae</taxon>
        <taxon>Gigaspora</taxon>
    </lineage>
</organism>
<name>A0ABN7W0D4_GIGMA</name>
<sequence length="130" mass="14561">MSTNPMSKDVSYLKNLALISLKTASQSCLDYIKDLSQCPECAMEIESIDYTCYFSTSESSSQDQAQNTSDPMQILPQMAQITSDQSYSVSASESNPESVDFFSSYYQIVKAKDDSKKTIQDVIRAYYNFG</sequence>
<accession>A0ABN7W0D4</accession>
<keyword evidence="2" id="KW-1185">Reference proteome</keyword>
<comment type="caution">
    <text evidence="1">The sequence shown here is derived from an EMBL/GenBank/DDBJ whole genome shotgun (WGS) entry which is preliminary data.</text>
</comment>
<reference evidence="1 2" key="1">
    <citation type="submission" date="2021-06" db="EMBL/GenBank/DDBJ databases">
        <authorList>
            <person name="Kallberg Y."/>
            <person name="Tangrot J."/>
            <person name="Rosling A."/>
        </authorList>
    </citation>
    <scope>NUCLEOTIDE SEQUENCE [LARGE SCALE GENOMIC DNA]</scope>
    <source>
        <strain evidence="1 2">120-4 pot B 10/14</strain>
    </source>
</reference>
<proteinExistence type="predicted"/>
<evidence type="ECO:0000313" key="2">
    <source>
        <dbReference type="Proteomes" id="UP000789901"/>
    </source>
</evidence>
<dbReference type="Proteomes" id="UP000789901">
    <property type="component" value="Unassembled WGS sequence"/>
</dbReference>